<dbReference type="EMBL" id="FOXO01000004">
    <property type="protein sequence ID" value="SFP59770.1"/>
    <property type="molecule type" value="Genomic_DNA"/>
</dbReference>
<dbReference type="InterPro" id="IPR000160">
    <property type="entry name" value="GGDEF_dom"/>
</dbReference>
<dbReference type="Gene3D" id="3.20.20.450">
    <property type="entry name" value="EAL domain"/>
    <property type="match status" value="1"/>
</dbReference>
<name>A0A1I5RN02_9FIRM</name>
<dbReference type="RefSeq" id="WP_074884669.1">
    <property type="nucleotide sequence ID" value="NZ_FOXO01000004.1"/>
</dbReference>
<dbReference type="CDD" id="cd01949">
    <property type="entry name" value="GGDEF"/>
    <property type="match status" value="1"/>
</dbReference>
<evidence type="ECO:0000313" key="3">
    <source>
        <dbReference type="EMBL" id="SFP59770.1"/>
    </source>
</evidence>
<dbReference type="InterPro" id="IPR035919">
    <property type="entry name" value="EAL_sf"/>
</dbReference>
<organism evidence="3 4">
    <name type="scientific">Butyrivibrio proteoclasticus</name>
    <dbReference type="NCBI Taxonomy" id="43305"/>
    <lineage>
        <taxon>Bacteria</taxon>
        <taxon>Bacillati</taxon>
        <taxon>Bacillota</taxon>
        <taxon>Clostridia</taxon>
        <taxon>Lachnospirales</taxon>
        <taxon>Lachnospiraceae</taxon>
        <taxon>Butyrivibrio</taxon>
    </lineage>
</organism>
<dbReference type="InterPro" id="IPR043128">
    <property type="entry name" value="Rev_trsase/Diguanyl_cyclase"/>
</dbReference>
<dbReference type="InterPro" id="IPR050706">
    <property type="entry name" value="Cyclic-di-GMP_PDE-like"/>
</dbReference>
<feature type="domain" description="GGDEF" evidence="2">
    <location>
        <begin position="732"/>
        <end position="855"/>
    </location>
</feature>
<dbReference type="NCBIfam" id="TIGR00254">
    <property type="entry name" value="GGDEF"/>
    <property type="match status" value="1"/>
</dbReference>
<dbReference type="PANTHER" id="PTHR33121">
    <property type="entry name" value="CYCLIC DI-GMP PHOSPHODIESTERASE PDEF"/>
    <property type="match status" value="1"/>
</dbReference>
<dbReference type="Pfam" id="PF00563">
    <property type="entry name" value="EAL"/>
    <property type="match status" value="1"/>
</dbReference>
<dbReference type="GO" id="GO:0071111">
    <property type="term" value="F:cyclic-guanylate-specific phosphodiesterase activity"/>
    <property type="evidence" value="ECO:0007669"/>
    <property type="project" value="InterPro"/>
</dbReference>
<dbReference type="SMART" id="SM00052">
    <property type="entry name" value="EAL"/>
    <property type="match status" value="1"/>
</dbReference>
<dbReference type="CDD" id="cd01948">
    <property type="entry name" value="EAL"/>
    <property type="match status" value="1"/>
</dbReference>
<evidence type="ECO:0000259" key="2">
    <source>
        <dbReference type="PROSITE" id="PS50887"/>
    </source>
</evidence>
<dbReference type="SMART" id="SM00267">
    <property type="entry name" value="GGDEF"/>
    <property type="match status" value="1"/>
</dbReference>
<dbReference type="OrthoDB" id="9805474at2"/>
<dbReference type="InterPro" id="IPR001633">
    <property type="entry name" value="EAL_dom"/>
</dbReference>
<dbReference type="Proteomes" id="UP000182624">
    <property type="component" value="Unassembled WGS sequence"/>
</dbReference>
<feature type="domain" description="EAL" evidence="1">
    <location>
        <begin position="12"/>
        <end position="266"/>
    </location>
</feature>
<dbReference type="PROSITE" id="PS50883">
    <property type="entry name" value="EAL"/>
    <property type="match status" value="1"/>
</dbReference>
<protein>
    <submittedName>
        <fullName evidence="3">Diguanylate cyclase (GGDEF) domain-containing protein</fullName>
    </submittedName>
</protein>
<dbReference type="InterPro" id="IPR029787">
    <property type="entry name" value="Nucleotide_cyclase"/>
</dbReference>
<keyword evidence="4" id="KW-1185">Reference proteome</keyword>
<proteinExistence type="predicted"/>
<evidence type="ECO:0000259" key="1">
    <source>
        <dbReference type="PROSITE" id="PS50883"/>
    </source>
</evidence>
<sequence>MDSSKTNNADFEKYILDNLDRALDEEWIKAYHQPLIRAANGKVSDEEAFARWETPDGDIYPASLFIPILDKHNLTYKLDLYMVNRVLEKLKSQASHDLFIVPESVNLSGTDFKCCDMVSEIIKLVDKSGLSKEKFCIELSEKDISSDMDYYKDIIDSFRSAGIKVWMDNYGSGYASLLILLKIHFDLLKINEAFTHLIGKDEAGQILLTEVVKTALSLGTDTVAQGIETKEQADFLTEIGCTKLQGFYYIHPISLAEIVERNEKGIQIGFENPEESSYFEQVGKINLYDLSLSQNDDKTFTDYFDVTPMVIFSIGKDKATFVRCNKSFRSFILKKFPEFSAINEIDYSSVKPGVGYYSFKAAIQCAEDGKRIIIDDRMNDGMIVQLLMFRIAVNPVTGDAAVATVILSVSDPDSKNSLTYNYIARALSGDYITLFFVDMDNDSFTEYSPHGESGDISFERKGSNFFDLDKADFDPPIIEEDKEQFKKLFTKEVVASELEKSGIYSVVTRMLIKGVPTFVTVKAVKVKGKGNHVIIGINNVDTQIKAREVLEHAKEEEIIYSRIGALSGNYIYIFSIDPVTGHYKKYIPTNKRVASELPEEGYDFFGDMIKIIPKVAYPDDVDGILSAFTKKKVMKHVRSAGVFEHRHRLLYGDSFIYVAMRAVMDKKDGEEKLVVGVLDIDEVVRREQEYNENLYAAETKAIIDELTGVKNKHAYVDTELMMNEMISDGTIEDFALAVFDLNGLKQVNDTLGHQAGDEYIQKGCSTICRYFKHSPVFRIGGDEFVAIIQGLDYLNSSSIMTKLKKHNIKNHYKGDVVVAAGLSKYTKGDRTLSQIFERADKEMYKNKNEIKQYKK</sequence>
<evidence type="ECO:0000313" key="4">
    <source>
        <dbReference type="Proteomes" id="UP000182624"/>
    </source>
</evidence>
<dbReference type="AlphaFoldDB" id="A0A1I5RN02"/>
<dbReference type="PANTHER" id="PTHR33121:SF70">
    <property type="entry name" value="SIGNALING PROTEIN YKOW"/>
    <property type="match status" value="1"/>
</dbReference>
<dbReference type="SUPFAM" id="SSF55073">
    <property type="entry name" value="Nucleotide cyclase"/>
    <property type="match status" value="1"/>
</dbReference>
<reference evidence="4" key="1">
    <citation type="submission" date="2016-10" db="EMBL/GenBank/DDBJ databases">
        <authorList>
            <person name="Varghese N."/>
            <person name="Submissions S."/>
        </authorList>
    </citation>
    <scope>NUCLEOTIDE SEQUENCE [LARGE SCALE GENOMIC DNA]</scope>
    <source>
        <strain evidence="4">P18</strain>
    </source>
</reference>
<dbReference type="Gene3D" id="3.30.70.270">
    <property type="match status" value="1"/>
</dbReference>
<accession>A0A1I5RN02</accession>
<dbReference type="PROSITE" id="PS50887">
    <property type="entry name" value="GGDEF"/>
    <property type="match status" value="1"/>
</dbReference>
<dbReference type="SUPFAM" id="SSF141868">
    <property type="entry name" value="EAL domain-like"/>
    <property type="match status" value="1"/>
</dbReference>
<dbReference type="Pfam" id="PF00990">
    <property type="entry name" value="GGDEF"/>
    <property type="match status" value="1"/>
</dbReference>
<gene>
    <name evidence="3" type="ORF">SAMN04487928_104101</name>
</gene>